<gene>
    <name evidence="1" type="ORF">QFZ56_000558</name>
</gene>
<keyword evidence="2" id="KW-1185">Reference proteome</keyword>
<organism evidence="1 2">
    <name type="scientific">Streptomyces achromogenes</name>
    <dbReference type="NCBI Taxonomy" id="67255"/>
    <lineage>
        <taxon>Bacteria</taxon>
        <taxon>Bacillati</taxon>
        <taxon>Actinomycetota</taxon>
        <taxon>Actinomycetes</taxon>
        <taxon>Kitasatosporales</taxon>
        <taxon>Streptomycetaceae</taxon>
        <taxon>Streptomyces</taxon>
    </lineage>
</organism>
<accession>A0ABU0PT75</accession>
<comment type="caution">
    <text evidence="1">The sequence shown here is derived from an EMBL/GenBank/DDBJ whole genome shotgun (WGS) entry which is preliminary data.</text>
</comment>
<evidence type="ECO:0000313" key="1">
    <source>
        <dbReference type="EMBL" id="MDQ0681595.1"/>
    </source>
</evidence>
<dbReference type="Proteomes" id="UP001243364">
    <property type="component" value="Unassembled WGS sequence"/>
</dbReference>
<protein>
    <recommendedName>
        <fullName evidence="3">MarR family transcriptional regulator</fullName>
    </recommendedName>
</protein>
<dbReference type="RefSeq" id="WP_307039688.1">
    <property type="nucleotide sequence ID" value="NZ_JAUSYA010000001.1"/>
</dbReference>
<proteinExistence type="predicted"/>
<evidence type="ECO:0000313" key="2">
    <source>
        <dbReference type="Proteomes" id="UP001243364"/>
    </source>
</evidence>
<sequence>MRADRPAARLLPTEAAVVRLRTAWERPAAPVGQRVARLDAADRAVLRAALPVLRALAVDLREEAEDS</sequence>
<dbReference type="EMBL" id="JAUSYA010000001">
    <property type="protein sequence ID" value="MDQ0681595.1"/>
    <property type="molecule type" value="Genomic_DNA"/>
</dbReference>
<name>A0ABU0PT75_STRAH</name>
<reference evidence="1 2" key="1">
    <citation type="submission" date="2023-07" db="EMBL/GenBank/DDBJ databases">
        <title>Comparative genomics of wheat-associated soil bacteria to identify genetic determinants of phenazine resistance.</title>
        <authorList>
            <person name="Mouncey N."/>
        </authorList>
    </citation>
    <scope>NUCLEOTIDE SEQUENCE [LARGE SCALE GENOMIC DNA]</scope>
    <source>
        <strain evidence="1 2">W4I19-2</strain>
    </source>
</reference>
<evidence type="ECO:0008006" key="3">
    <source>
        <dbReference type="Google" id="ProtNLM"/>
    </source>
</evidence>